<evidence type="ECO:0000313" key="4">
    <source>
        <dbReference type="EMBL" id="KAG8230080.1"/>
    </source>
</evidence>
<evidence type="ECO:0000256" key="1">
    <source>
        <dbReference type="ARBA" id="ARBA00006545"/>
    </source>
</evidence>
<dbReference type="Pfam" id="PF12624">
    <property type="entry name" value="VPS13_N"/>
    <property type="match status" value="1"/>
</dbReference>
<gene>
    <name evidence="4" type="ORF">J437_LFUL009199</name>
</gene>
<dbReference type="InterPro" id="IPR026847">
    <property type="entry name" value="VPS13"/>
</dbReference>
<protein>
    <recommendedName>
        <fullName evidence="3">Chorein N-terminal domain-containing protein</fullName>
    </recommendedName>
</protein>
<dbReference type="OrthoDB" id="428159at2759"/>
<proteinExistence type="inferred from homology"/>
<organism evidence="4 5">
    <name type="scientific">Ladona fulva</name>
    <name type="common">Scarce chaser dragonfly</name>
    <name type="synonym">Libellula fulva</name>
    <dbReference type="NCBI Taxonomy" id="123851"/>
    <lineage>
        <taxon>Eukaryota</taxon>
        <taxon>Metazoa</taxon>
        <taxon>Ecdysozoa</taxon>
        <taxon>Arthropoda</taxon>
        <taxon>Hexapoda</taxon>
        <taxon>Insecta</taxon>
        <taxon>Pterygota</taxon>
        <taxon>Palaeoptera</taxon>
        <taxon>Odonata</taxon>
        <taxon>Epiprocta</taxon>
        <taxon>Anisoptera</taxon>
        <taxon>Libelluloidea</taxon>
        <taxon>Libellulidae</taxon>
        <taxon>Ladona</taxon>
    </lineage>
</organism>
<dbReference type="EMBL" id="KZ308463">
    <property type="protein sequence ID" value="KAG8230080.1"/>
    <property type="molecule type" value="Genomic_DNA"/>
</dbReference>
<reference evidence="4" key="1">
    <citation type="submission" date="2013-04" db="EMBL/GenBank/DDBJ databases">
        <authorList>
            <person name="Qu J."/>
            <person name="Murali S.C."/>
            <person name="Bandaranaike D."/>
            <person name="Bellair M."/>
            <person name="Blankenburg K."/>
            <person name="Chao H."/>
            <person name="Dinh H."/>
            <person name="Doddapaneni H."/>
            <person name="Downs B."/>
            <person name="Dugan-Rocha S."/>
            <person name="Elkadiri S."/>
            <person name="Gnanaolivu R.D."/>
            <person name="Hernandez B."/>
            <person name="Javaid M."/>
            <person name="Jayaseelan J.C."/>
            <person name="Lee S."/>
            <person name="Li M."/>
            <person name="Ming W."/>
            <person name="Munidasa M."/>
            <person name="Muniz J."/>
            <person name="Nguyen L."/>
            <person name="Ongeri F."/>
            <person name="Osuji N."/>
            <person name="Pu L.-L."/>
            <person name="Puazo M."/>
            <person name="Qu C."/>
            <person name="Quiroz J."/>
            <person name="Raj R."/>
            <person name="Weissenberger G."/>
            <person name="Xin Y."/>
            <person name="Zou X."/>
            <person name="Han Y."/>
            <person name="Richards S."/>
            <person name="Worley K."/>
            <person name="Muzny D."/>
            <person name="Gibbs R."/>
        </authorList>
    </citation>
    <scope>NUCLEOTIDE SEQUENCE</scope>
    <source>
        <strain evidence="4">Sampled in the wild</strain>
    </source>
</reference>
<dbReference type="PANTHER" id="PTHR16166:SF93">
    <property type="entry name" value="INTERMEMBRANE LIPID TRANSFER PROTEIN VPS13"/>
    <property type="match status" value="1"/>
</dbReference>
<name>A0A8K0K810_LADFU</name>
<keyword evidence="5" id="KW-1185">Reference proteome</keyword>
<dbReference type="InterPro" id="IPR026854">
    <property type="entry name" value="VPS13_N"/>
</dbReference>
<comment type="similarity">
    <text evidence="1">Belongs to the VPS13 family.</text>
</comment>
<reference evidence="4" key="2">
    <citation type="submission" date="2017-10" db="EMBL/GenBank/DDBJ databases">
        <title>Ladona fulva Genome sequencing and assembly.</title>
        <authorList>
            <person name="Murali S."/>
            <person name="Richards S."/>
            <person name="Bandaranaike D."/>
            <person name="Bellair M."/>
            <person name="Blankenburg K."/>
            <person name="Chao H."/>
            <person name="Dinh H."/>
            <person name="Doddapaneni H."/>
            <person name="Dugan-Rocha S."/>
            <person name="Elkadiri S."/>
            <person name="Gnanaolivu R."/>
            <person name="Hernandez B."/>
            <person name="Skinner E."/>
            <person name="Javaid M."/>
            <person name="Lee S."/>
            <person name="Li M."/>
            <person name="Ming W."/>
            <person name="Munidasa M."/>
            <person name="Muniz J."/>
            <person name="Nguyen L."/>
            <person name="Hughes D."/>
            <person name="Osuji N."/>
            <person name="Pu L.-L."/>
            <person name="Puazo M."/>
            <person name="Qu C."/>
            <person name="Quiroz J."/>
            <person name="Raj R."/>
            <person name="Weissenberger G."/>
            <person name="Xin Y."/>
            <person name="Zou X."/>
            <person name="Han Y."/>
            <person name="Worley K."/>
            <person name="Muzny D."/>
            <person name="Gibbs R."/>
        </authorList>
    </citation>
    <scope>NUCLEOTIDE SEQUENCE</scope>
    <source>
        <strain evidence="4">Sampled in the wild</strain>
    </source>
</reference>
<dbReference type="GO" id="GO:0006623">
    <property type="term" value="P:protein targeting to vacuole"/>
    <property type="evidence" value="ECO:0007669"/>
    <property type="project" value="TreeGrafter"/>
</dbReference>
<dbReference type="AlphaFoldDB" id="A0A8K0K810"/>
<accession>A0A8K0K810</accession>
<dbReference type="Proteomes" id="UP000792457">
    <property type="component" value="Unassembled WGS sequence"/>
</dbReference>
<feature type="domain" description="Chorein N-terminal" evidence="3">
    <location>
        <begin position="2"/>
        <end position="810"/>
    </location>
</feature>
<evidence type="ECO:0000313" key="5">
    <source>
        <dbReference type="Proteomes" id="UP000792457"/>
    </source>
</evidence>
<evidence type="ECO:0000256" key="2">
    <source>
        <dbReference type="ARBA" id="ARBA00022448"/>
    </source>
</evidence>
<comment type="caution">
    <text evidence="4">The sequence shown here is derived from an EMBL/GenBank/DDBJ whole genome shotgun (WGS) entry which is preliminary data.</text>
</comment>
<evidence type="ECO:0000259" key="3">
    <source>
        <dbReference type="Pfam" id="PF12624"/>
    </source>
</evidence>
<sequence>MVFESIVADLLNRFLGDYVENLDRSQLKIGIWGGDVVLNDLILKQSALNELDLPVKTICGRLGKLTLKIPWKNLYTAPVEASIERLFLLVVPSTDVKYDAVKEEKYKQEVKQKELERIDKAKQAEKGDADKKNDTFVEKLATQIIRNVQISIKDIHIRYEDKTTCPSQPFSVGFTLHLLSVQTTDDQWKPYVVKETEPKFHKFVDLVGLAVYWNCNQNSFMNYDDKQKMELFQKGIASRNYQPNDYTYLLGPIDSSAQLTLAPRPEIMVPKYSEPKVHVKVEMQELSLGIGKYQYQDVVQLLDAFERLENAARYRKYRPNVEGYRGHYREWWHFAYECILTEEIRRKKQNWDWNHIRKHRALCRKYAEAYGTILMNPSAKLKPVIEECEALLDVFNITLVRQKTELEVGRKMIKKEEEKASQGWFSGWWGGSKKESNVEATNTNDIVSQFEMAMTDEEKKKLYRAIGYGEGTVAPEQYPSTFIEYSLSFLLKRLVVEVWEGDLQSGSTIKAKTILNARMSGVKFDIEKRPISAVRVISGISRLEVSGSPAKDGSLPLLVAPPGQIKASKSSDDDELLHIFFETDPIDGKCDRRLRIRAAPLHIIYDAVTINSVIAVFRPPRGVQLERLRAAAISGMEEIKERSSTGLQHAIDNHKNLDLEINIMSSRILIPENGTLTKDASFLIINLGGLMMKSVAQEKGMVSIKKLARSGATEEDVLKEMFLYSYDQFIIDFRDMQVLMVCNHEDWESVVGVNSKLHLLHPLALEIRIFICLITDDPRLPKVKVDVHLPPVHVHFSDQRLLSLANLFQNFPMPGEDEEDILPPLDTCSIASSTYNISELGAIGARMAPPSSLKSSSAAPLVQSTLTELTFHANEFVMSVGREIDPEDMPLVEFRLDTLEAQIKQRTFDLTISLHIGSVLLKQGVLGCKEPIHMLSVAHAPVDETDGEVQEKQHLLSILFTQVSDKSPDFQTEWKSVERSLSIHLTGVILAVHAEAVMALKEFVENLLQNISQDSSSKRKVNELALPGPSRAASTLNINMPSGKITFLIY</sequence>
<dbReference type="PANTHER" id="PTHR16166">
    <property type="entry name" value="VACUOLAR PROTEIN SORTING-ASSOCIATED PROTEIN VPS13"/>
    <property type="match status" value="1"/>
</dbReference>
<dbReference type="GO" id="GO:0045053">
    <property type="term" value="P:protein retention in Golgi apparatus"/>
    <property type="evidence" value="ECO:0007669"/>
    <property type="project" value="TreeGrafter"/>
</dbReference>
<keyword evidence="2" id="KW-0813">Transport</keyword>